<keyword evidence="5" id="KW-1185">Reference proteome</keyword>
<evidence type="ECO:0000313" key="4">
    <source>
        <dbReference type="Ensembl" id="ENSAMXP00000047136.1"/>
    </source>
</evidence>
<dbReference type="InterPro" id="IPR036179">
    <property type="entry name" value="Ig-like_dom_sf"/>
</dbReference>
<evidence type="ECO:0000256" key="1">
    <source>
        <dbReference type="ARBA" id="ARBA00022729"/>
    </source>
</evidence>
<protein>
    <recommendedName>
        <fullName evidence="3">Ig-like domain-containing protein</fullName>
    </recommendedName>
</protein>
<dbReference type="Pfam" id="PF13927">
    <property type="entry name" value="Ig_3"/>
    <property type="match status" value="2"/>
</dbReference>
<dbReference type="GO" id="GO:0005886">
    <property type="term" value="C:plasma membrane"/>
    <property type="evidence" value="ECO:0007669"/>
    <property type="project" value="TreeGrafter"/>
</dbReference>
<dbReference type="GO" id="GO:0043025">
    <property type="term" value="C:neuronal cell body"/>
    <property type="evidence" value="ECO:0007669"/>
    <property type="project" value="TreeGrafter"/>
</dbReference>
<dbReference type="PROSITE" id="PS50835">
    <property type="entry name" value="IG_LIKE"/>
    <property type="match status" value="2"/>
</dbReference>
<dbReference type="InterPro" id="IPR050958">
    <property type="entry name" value="Cell_Adh-Cytoskel_Orgn"/>
</dbReference>
<evidence type="ECO:0000259" key="3">
    <source>
        <dbReference type="PROSITE" id="PS50835"/>
    </source>
</evidence>
<keyword evidence="2" id="KW-1015">Disulfide bond</keyword>
<name>A0A3B1JZI7_ASTMX</name>
<dbReference type="CDD" id="cd00096">
    <property type="entry name" value="Ig"/>
    <property type="match status" value="1"/>
</dbReference>
<accession>A0A3B1JZI7</accession>
<reference evidence="5" key="2">
    <citation type="journal article" date="2014" name="Nat. Commun.">
        <title>The cavefish genome reveals candidate genes for eye loss.</title>
        <authorList>
            <person name="McGaugh S.E."/>
            <person name="Gross J.B."/>
            <person name="Aken B."/>
            <person name="Blin M."/>
            <person name="Borowsky R."/>
            <person name="Chalopin D."/>
            <person name="Hinaux H."/>
            <person name="Jeffery W.R."/>
            <person name="Keene A."/>
            <person name="Ma L."/>
            <person name="Minx P."/>
            <person name="Murphy D."/>
            <person name="O'Quin K.E."/>
            <person name="Retaux S."/>
            <person name="Rohner N."/>
            <person name="Searle S.M."/>
            <person name="Stahl B.A."/>
            <person name="Tabin C."/>
            <person name="Volff J.N."/>
            <person name="Yoshizawa M."/>
            <person name="Warren W.C."/>
        </authorList>
    </citation>
    <scope>NUCLEOTIDE SEQUENCE [LARGE SCALE GENOMIC DNA]</scope>
    <source>
        <strain evidence="5">female</strain>
    </source>
</reference>
<reference evidence="5" key="1">
    <citation type="submission" date="2013-03" db="EMBL/GenBank/DDBJ databases">
        <authorList>
            <person name="Jeffery W."/>
            <person name="Warren W."/>
            <person name="Wilson R.K."/>
        </authorList>
    </citation>
    <scope>NUCLEOTIDE SEQUENCE</scope>
    <source>
        <strain evidence="5">female</strain>
    </source>
</reference>
<sequence>MCVFVFVLEPPSILGESSVQVEPVEGSVVTLECEVSGTPSPQISWLRDGRPLLLTTRIHLLPTHSALRSVTHRVLSNMSFVWVPFPPAPPTVDRTEPTEQLSVVLGSVVTLTCEAHGVPPPTLTWLKDGRPLHFSHNQLPDGQETRFQLPAVGRSDAGLYSCVASNPAGSSTKTFNLTVLGTLLHKLMSSGSLIITSATQEDEGYFECTVTNDVGEERRIIEVILQGKEKTRGLKVPEVNMQNLEHHYFHSETGSVLPELKPVKHVYVLKVITHRI</sequence>
<dbReference type="GO" id="GO:0050808">
    <property type="term" value="P:synapse organization"/>
    <property type="evidence" value="ECO:0007669"/>
    <property type="project" value="TreeGrafter"/>
</dbReference>
<dbReference type="FunFam" id="2.60.40.10:FF:000285">
    <property type="entry name" value="Hemicentin 1"/>
    <property type="match status" value="1"/>
</dbReference>
<organism evidence="4 5">
    <name type="scientific">Astyanax mexicanus</name>
    <name type="common">Blind cave fish</name>
    <name type="synonym">Astyanax fasciatus mexicanus</name>
    <dbReference type="NCBI Taxonomy" id="7994"/>
    <lineage>
        <taxon>Eukaryota</taxon>
        <taxon>Metazoa</taxon>
        <taxon>Chordata</taxon>
        <taxon>Craniata</taxon>
        <taxon>Vertebrata</taxon>
        <taxon>Euteleostomi</taxon>
        <taxon>Actinopterygii</taxon>
        <taxon>Neopterygii</taxon>
        <taxon>Teleostei</taxon>
        <taxon>Ostariophysi</taxon>
        <taxon>Characiformes</taxon>
        <taxon>Characoidei</taxon>
        <taxon>Acestrorhamphidae</taxon>
        <taxon>Acestrorhamphinae</taxon>
        <taxon>Astyanax</taxon>
    </lineage>
</organism>
<dbReference type="InterPro" id="IPR003598">
    <property type="entry name" value="Ig_sub2"/>
</dbReference>
<dbReference type="InterPro" id="IPR013783">
    <property type="entry name" value="Ig-like_fold"/>
</dbReference>
<dbReference type="SUPFAM" id="SSF48726">
    <property type="entry name" value="Immunoglobulin"/>
    <property type="match status" value="3"/>
</dbReference>
<dbReference type="Ensembl" id="ENSAMXT00000034734.1">
    <property type="protein sequence ID" value="ENSAMXP00000047136.1"/>
    <property type="gene ID" value="ENSAMXG00000040002.1"/>
</dbReference>
<dbReference type="InParanoid" id="A0A3B1JZI7"/>
<dbReference type="InterPro" id="IPR003599">
    <property type="entry name" value="Ig_sub"/>
</dbReference>
<dbReference type="Gene3D" id="2.60.40.10">
    <property type="entry name" value="Immunoglobulins"/>
    <property type="match status" value="3"/>
</dbReference>
<reference evidence="4" key="3">
    <citation type="submission" date="2025-08" db="UniProtKB">
        <authorList>
            <consortium name="Ensembl"/>
        </authorList>
    </citation>
    <scope>IDENTIFICATION</scope>
</reference>
<dbReference type="SMART" id="SM00408">
    <property type="entry name" value="IGc2"/>
    <property type="match status" value="3"/>
</dbReference>
<proteinExistence type="predicted"/>
<dbReference type="AlphaFoldDB" id="A0A3B1JZI7"/>
<evidence type="ECO:0000313" key="5">
    <source>
        <dbReference type="Proteomes" id="UP000018467"/>
    </source>
</evidence>
<dbReference type="Bgee" id="ENSAMXG00000040002">
    <property type="expression patterns" value="Expressed in muscle tissue and 10 other cell types or tissues"/>
</dbReference>
<keyword evidence="1" id="KW-0732">Signal</keyword>
<dbReference type="SMART" id="SM00409">
    <property type="entry name" value="IG"/>
    <property type="match status" value="1"/>
</dbReference>
<dbReference type="GeneTree" id="ENSGT00940000164697"/>
<evidence type="ECO:0000256" key="2">
    <source>
        <dbReference type="ARBA" id="ARBA00023157"/>
    </source>
</evidence>
<dbReference type="GO" id="GO:0030424">
    <property type="term" value="C:axon"/>
    <property type="evidence" value="ECO:0007669"/>
    <property type="project" value="TreeGrafter"/>
</dbReference>
<reference evidence="4" key="4">
    <citation type="submission" date="2025-09" db="UniProtKB">
        <authorList>
            <consortium name="Ensembl"/>
        </authorList>
    </citation>
    <scope>IDENTIFICATION</scope>
</reference>
<dbReference type="GO" id="GO:0007156">
    <property type="term" value="P:homophilic cell adhesion via plasma membrane adhesion molecules"/>
    <property type="evidence" value="ECO:0007669"/>
    <property type="project" value="TreeGrafter"/>
</dbReference>
<dbReference type="PANTHER" id="PTHR45080:SF8">
    <property type="entry name" value="IG-LIKE DOMAIN-CONTAINING PROTEIN"/>
    <property type="match status" value="1"/>
</dbReference>
<feature type="domain" description="Ig-like" evidence="3">
    <location>
        <begin position="11"/>
        <end position="49"/>
    </location>
</feature>
<dbReference type="InterPro" id="IPR007110">
    <property type="entry name" value="Ig-like_dom"/>
</dbReference>
<dbReference type="Proteomes" id="UP000018467">
    <property type="component" value="Unassembled WGS sequence"/>
</dbReference>
<dbReference type="GO" id="GO:0008046">
    <property type="term" value="F:axon guidance receptor activity"/>
    <property type="evidence" value="ECO:0007669"/>
    <property type="project" value="TreeGrafter"/>
</dbReference>
<feature type="domain" description="Ig-like" evidence="3">
    <location>
        <begin position="90"/>
        <end position="178"/>
    </location>
</feature>
<dbReference type="PANTHER" id="PTHR45080">
    <property type="entry name" value="CONTACTIN 5"/>
    <property type="match status" value="1"/>
</dbReference>